<keyword evidence="2" id="KW-0805">Transcription regulation</keyword>
<dbReference type="Gene3D" id="1.10.20.10">
    <property type="entry name" value="Histone, subunit A"/>
    <property type="match status" value="1"/>
</dbReference>
<keyword evidence="9" id="KW-1185">Reference proteome</keyword>
<dbReference type="PANTHER" id="PTHR11380">
    <property type="entry name" value="TRANSCRIPTION INITIATION FACTOR TFIID/SUPT3-RELATED"/>
    <property type="match status" value="1"/>
</dbReference>
<feature type="compositionally biased region" description="Gly residues" evidence="7">
    <location>
        <begin position="126"/>
        <end position="140"/>
    </location>
</feature>
<dbReference type="EMBL" id="CENE01000003">
    <property type="protein sequence ID" value="CEQ39451.1"/>
    <property type="molecule type" value="Genomic_DNA"/>
</dbReference>
<dbReference type="GO" id="GO:0005669">
    <property type="term" value="C:transcription factor TFIID complex"/>
    <property type="evidence" value="ECO:0007669"/>
    <property type="project" value="TreeGrafter"/>
</dbReference>
<proteinExistence type="inferred from homology"/>
<evidence type="ECO:0000313" key="8">
    <source>
        <dbReference type="EMBL" id="CEQ39451.1"/>
    </source>
</evidence>
<sequence>MAQPAPQLKAQPQRRLIKKGLFAKDLGPMMYGFGDDNPAPDTINVMEELVIEHITDVCMQAHRISTNRGKIKVDDFRFALRRDPKKLARIEELLFMQEEIARARRGDNLMDYAEPEDVQAAAGKKGPAGGAAAGSGTGGASAAGAFAVAGAGAEGKSKGKGKSKATG</sequence>
<evidence type="ECO:0000256" key="5">
    <source>
        <dbReference type="ARBA" id="ARBA00038392"/>
    </source>
</evidence>
<accession>A0A0D6EHS0</accession>
<dbReference type="SUPFAM" id="SSF47113">
    <property type="entry name" value="Histone-fold"/>
    <property type="match status" value="1"/>
</dbReference>
<evidence type="ECO:0000256" key="1">
    <source>
        <dbReference type="ARBA" id="ARBA00004123"/>
    </source>
</evidence>
<evidence type="ECO:0000256" key="6">
    <source>
        <dbReference type="ARBA" id="ARBA00040136"/>
    </source>
</evidence>
<gene>
    <name evidence="8" type="primary">SPOSA6832_00964</name>
</gene>
<keyword evidence="3" id="KW-0804">Transcription</keyword>
<dbReference type="Pfam" id="PF02269">
    <property type="entry name" value="TFIID-18kDa"/>
    <property type="match status" value="1"/>
</dbReference>
<name>A0A0D6EHS0_SPOSA</name>
<evidence type="ECO:0000256" key="7">
    <source>
        <dbReference type="SAM" id="MobiDB-lite"/>
    </source>
</evidence>
<protein>
    <recommendedName>
        <fullName evidence="6">Transcription initiation factor TFIID subunit 13</fullName>
    </recommendedName>
</protein>
<dbReference type="GO" id="GO:0046982">
    <property type="term" value="F:protein heterodimerization activity"/>
    <property type="evidence" value="ECO:0007669"/>
    <property type="project" value="InterPro"/>
</dbReference>
<evidence type="ECO:0000256" key="4">
    <source>
        <dbReference type="ARBA" id="ARBA00023242"/>
    </source>
</evidence>
<dbReference type="OrthoDB" id="10266074at2759"/>
<dbReference type="PANTHER" id="PTHR11380:SF5">
    <property type="entry name" value="TRANSCRIPTION INITIATION FACTOR TFIID SUBUNIT 13"/>
    <property type="match status" value="1"/>
</dbReference>
<dbReference type="Proteomes" id="UP000243876">
    <property type="component" value="Unassembled WGS sequence"/>
</dbReference>
<evidence type="ECO:0000313" key="9">
    <source>
        <dbReference type="Proteomes" id="UP000243876"/>
    </source>
</evidence>
<comment type="similarity">
    <text evidence="5">Belongs to the TAF13 family.</text>
</comment>
<evidence type="ECO:0000256" key="2">
    <source>
        <dbReference type="ARBA" id="ARBA00023015"/>
    </source>
</evidence>
<evidence type="ECO:0000256" key="3">
    <source>
        <dbReference type="ARBA" id="ARBA00023163"/>
    </source>
</evidence>
<keyword evidence="4" id="KW-0539">Nucleus</keyword>
<organism evidence="8 9">
    <name type="scientific">Sporidiobolus salmonicolor</name>
    <name type="common">Yeast-like fungus</name>
    <name type="synonym">Sporobolomyces salmonicolor</name>
    <dbReference type="NCBI Taxonomy" id="5005"/>
    <lineage>
        <taxon>Eukaryota</taxon>
        <taxon>Fungi</taxon>
        <taxon>Dikarya</taxon>
        <taxon>Basidiomycota</taxon>
        <taxon>Pucciniomycotina</taxon>
        <taxon>Microbotryomycetes</taxon>
        <taxon>Sporidiobolales</taxon>
        <taxon>Sporidiobolaceae</taxon>
        <taxon>Sporobolomyces</taxon>
    </lineage>
</organism>
<dbReference type="InterPro" id="IPR009072">
    <property type="entry name" value="Histone-fold"/>
</dbReference>
<dbReference type="CDD" id="cd07978">
    <property type="entry name" value="HFD_TAF13"/>
    <property type="match status" value="1"/>
</dbReference>
<dbReference type="AlphaFoldDB" id="A0A0D6EHS0"/>
<dbReference type="InterPro" id="IPR003195">
    <property type="entry name" value="TFIID_TAF13"/>
</dbReference>
<dbReference type="GO" id="GO:0051123">
    <property type="term" value="P:RNA polymerase II preinitiation complex assembly"/>
    <property type="evidence" value="ECO:0007669"/>
    <property type="project" value="TreeGrafter"/>
</dbReference>
<feature type="region of interest" description="Disordered" evidence="7">
    <location>
        <begin position="118"/>
        <end position="140"/>
    </location>
</feature>
<reference evidence="9" key="1">
    <citation type="submission" date="2015-02" db="EMBL/GenBank/DDBJ databases">
        <authorList>
            <person name="Gon?alves P."/>
        </authorList>
    </citation>
    <scope>NUCLEOTIDE SEQUENCE [LARGE SCALE GENOMIC DNA]</scope>
</reference>
<comment type="subcellular location">
    <subcellularLocation>
        <location evidence="1">Nucleus</location>
    </subcellularLocation>
</comment>